<keyword evidence="7" id="KW-1185">Reference proteome</keyword>
<sequence length="193" mass="21524">MSKAERTRQFIIETSAPIINRKGMAGTSLSDIMEATKLAKGGIYGNFENKEEICMKSFLYLRSQLANKLDKAVLEGKSAKAKFYNLLDVYANDKNTIDGCPILNFGAEADDTNPVMKEHVKNAICSAQKRFCNIIENGIESQELSPKVNAEHFSIKVFATIEGAILCRKVLGNNDQMKIILESIKTEFDTYLL</sequence>
<dbReference type="PANTHER" id="PTHR47506:SF3">
    <property type="entry name" value="HTH-TYPE TRANSCRIPTIONAL REGULATOR LMRA"/>
    <property type="match status" value="1"/>
</dbReference>
<dbReference type="InterPro" id="IPR009057">
    <property type="entry name" value="Homeodomain-like_sf"/>
</dbReference>
<dbReference type="InterPro" id="IPR001647">
    <property type="entry name" value="HTH_TetR"/>
</dbReference>
<gene>
    <name evidence="6" type="ORF">DOS84_10625</name>
</gene>
<comment type="caution">
    <text evidence="6">The sequence shown here is derived from an EMBL/GenBank/DDBJ whole genome shotgun (WGS) entry which is preliminary data.</text>
</comment>
<dbReference type="InterPro" id="IPR036271">
    <property type="entry name" value="Tet_transcr_reg_TetR-rel_C_sf"/>
</dbReference>
<evidence type="ECO:0000256" key="4">
    <source>
        <dbReference type="PROSITE-ProRule" id="PRU00335"/>
    </source>
</evidence>
<dbReference type="PROSITE" id="PS50977">
    <property type="entry name" value="HTH_TETR_2"/>
    <property type="match status" value="1"/>
</dbReference>
<keyword evidence="2 4" id="KW-0238">DNA-binding</keyword>
<protein>
    <submittedName>
        <fullName evidence="6">TetR/AcrR family transcriptional regulator</fullName>
    </submittedName>
</protein>
<feature type="domain" description="HTH tetR-type" evidence="5">
    <location>
        <begin position="5"/>
        <end position="65"/>
    </location>
</feature>
<evidence type="ECO:0000256" key="3">
    <source>
        <dbReference type="ARBA" id="ARBA00023163"/>
    </source>
</evidence>
<dbReference type="OrthoDB" id="9798857at2"/>
<dbReference type="GO" id="GO:0003677">
    <property type="term" value="F:DNA binding"/>
    <property type="evidence" value="ECO:0007669"/>
    <property type="project" value="UniProtKB-UniRule"/>
</dbReference>
<dbReference type="Proteomes" id="UP000249177">
    <property type="component" value="Unassembled WGS sequence"/>
</dbReference>
<keyword evidence="3" id="KW-0804">Transcription</keyword>
<evidence type="ECO:0000313" key="7">
    <source>
        <dbReference type="Proteomes" id="UP000249177"/>
    </source>
</evidence>
<proteinExistence type="predicted"/>
<dbReference type="PANTHER" id="PTHR47506">
    <property type="entry name" value="TRANSCRIPTIONAL REGULATORY PROTEIN"/>
    <property type="match status" value="1"/>
</dbReference>
<organism evidence="6 7">
    <name type="scientific">Flavobacterium aquariorum</name>
    <dbReference type="NCBI Taxonomy" id="2217670"/>
    <lineage>
        <taxon>Bacteria</taxon>
        <taxon>Pseudomonadati</taxon>
        <taxon>Bacteroidota</taxon>
        <taxon>Flavobacteriia</taxon>
        <taxon>Flavobacteriales</taxon>
        <taxon>Flavobacteriaceae</taxon>
        <taxon>Flavobacterium</taxon>
    </lineage>
</organism>
<dbReference type="InterPro" id="IPR011075">
    <property type="entry name" value="TetR_C"/>
</dbReference>
<reference evidence="6 7" key="1">
    <citation type="submission" date="2018-06" db="EMBL/GenBank/DDBJ databases">
        <title>Flavobacterium sp IMCC34762, genome.</title>
        <authorList>
            <person name="Joung Y."/>
            <person name="Cho J."/>
            <person name="Song J."/>
        </authorList>
    </citation>
    <scope>NUCLEOTIDE SEQUENCE [LARGE SCALE GENOMIC DNA]</scope>
    <source>
        <strain evidence="6 7">IMCC34762</strain>
    </source>
</reference>
<dbReference type="AlphaFoldDB" id="A0A2W7TRY1"/>
<evidence type="ECO:0000313" key="6">
    <source>
        <dbReference type="EMBL" id="PZX93313.1"/>
    </source>
</evidence>
<evidence type="ECO:0000259" key="5">
    <source>
        <dbReference type="PROSITE" id="PS50977"/>
    </source>
</evidence>
<dbReference type="SUPFAM" id="SSF46689">
    <property type="entry name" value="Homeodomain-like"/>
    <property type="match status" value="1"/>
</dbReference>
<accession>A0A2W7TRY1</accession>
<feature type="DNA-binding region" description="H-T-H motif" evidence="4">
    <location>
        <begin position="28"/>
        <end position="47"/>
    </location>
</feature>
<dbReference type="Gene3D" id="1.10.357.10">
    <property type="entry name" value="Tetracycline Repressor, domain 2"/>
    <property type="match status" value="1"/>
</dbReference>
<name>A0A2W7TRY1_9FLAO</name>
<dbReference type="RefSeq" id="WP_111410103.1">
    <property type="nucleotide sequence ID" value="NZ_QKXH01000006.1"/>
</dbReference>
<evidence type="ECO:0000256" key="1">
    <source>
        <dbReference type="ARBA" id="ARBA00023015"/>
    </source>
</evidence>
<dbReference type="SUPFAM" id="SSF48498">
    <property type="entry name" value="Tetracyclin repressor-like, C-terminal domain"/>
    <property type="match status" value="1"/>
</dbReference>
<dbReference type="Pfam" id="PF16925">
    <property type="entry name" value="TetR_C_13"/>
    <property type="match status" value="1"/>
</dbReference>
<dbReference type="EMBL" id="QKXH01000006">
    <property type="protein sequence ID" value="PZX93313.1"/>
    <property type="molecule type" value="Genomic_DNA"/>
</dbReference>
<dbReference type="Pfam" id="PF00440">
    <property type="entry name" value="TetR_N"/>
    <property type="match status" value="1"/>
</dbReference>
<evidence type="ECO:0000256" key="2">
    <source>
        <dbReference type="ARBA" id="ARBA00023125"/>
    </source>
</evidence>
<keyword evidence="1" id="KW-0805">Transcription regulation</keyword>